<dbReference type="NCBIfam" id="TIGR03815">
    <property type="entry name" value="CpaE_hom_Actino"/>
    <property type="match status" value="1"/>
</dbReference>
<dbReference type="Gene3D" id="3.40.50.300">
    <property type="entry name" value="P-loop containing nucleotide triphosphate hydrolases"/>
    <property type="match status" value="1"/>
</dbReference>
<evidence type="ECO:0000313" key="2">
    <source>
        <dbReference type="EMBL" id="VZH84285.1"/>
    </source>
</evidence>
<organism evidence="2 3">
    <name type="scientific">Corynebacterium rouxii</name>
    <dbReference type="NCBI Taxonomy" id="2719119"/>
    <lineage>
        <taxon>Bacteria</taxon>
        <taxon>Bacillati</taxon>
        <taxon>Actinomycetota</taxon>
        <taxon>Actinomycetes</taxon>
        <taxon>Mycobacteriales</taxon>
        <taxon>Corynebacteriaceae</taxon>
        <taxon>Corynebacterium</taxon>
    </lineage>
</organism>
<dbReference type="InterPro" id="IPR022521">
    <property type="entry name" value="Rv3660c"/>
</dbReference>
<sequence>MNTPHPSAPVLVAVANPTIHPEALHIVAATGRECIDTTDPREISRYAHRVAAVLVDATTAPHMTSLPADTRVMYLEAEPGPIDYEKAMKSGAELAVIVPAQSPELLKALGRRDVAPRAGKYPVIAVIGAAGGAGTSTLCAALAVDYREALLIDTEHFSGGIDLLLGKEDDPGIRWDDVPDSGEKVPASELLASLPCVEPNIRILAATRDSVTRVAEQQLRGVVESVRGTCPIIIDVQRHHVLLESCVDLADLVVLLVPAEIRSVAAAAQLVPWLRRRKVDVVGVLRERAWSSVDRDEVTRVTGADIVVTIPTIKGLPREVELGGMATIPRALRRPLAELRSHIDG</sequence>
<dbReference type="RefSeq" id="WP_155871385.1">
    <property type="nucleotide sequence ID" value="NZ_CP168248.1"/>
</dbReference>
<dbReference type="EMBL" id="LR738855">
    <property type="protein sequence ID" value="VZH84285.1"/>
    <property type="molecule type" value="Genomic_DNA"/>
</dbReference>
<dbReference type="InterPro" id="IPR059050">
    <property type="entry name" value="Rv3660c_N"/>
</dbReference>
<dbReference type="SUPFAM" id="SSF52540">
    <property type="entry name" value="P-loop containing nucleoside triphosphate hydrolases"/>
    <property type="match status" value="1"/>
</dbReference>
<dbReference type="Proteomes" id="UP000423525">
    <property type="component" value="Chromosome"/>
</dbReference>
<protein>
    <submittedName>
        <fullName evidence="2">Morphological differentiation-related protein</fullName>
    </submittedName>
</protein>
<gene>
    <name evidence="2" type="ORF">FRC0190_00311</name>
</gene>
<dbReference type="KEGG" id="crf:FRC0190_00311"/>
<dbReference type="InterPro" id="IPR027417">
    <property type="entry name" value="P-loop_NTPase"/>
</dbReference>
<dbReference type="Pfam" id="PF26563">
    <property type="entry name" value="Rv3660c_N"/>
    <property type="match status" value="1"/>
</dbReference>
<dbReference type="AlphaFoldDB" id="A0A6I8MDJ1"/>
<feature type="domain" description="Rv3660c-like CheY-like N-terminal" evidence="1">
    <location>
        <begin position="14"/>
        <end position="113"/>
    </location>
</feature>
<accession>A0A6I8MDJ1</accession>
<reference evidence="2 3" key="1">
    <citation type="submission" date="2019-11" db="EMBL/GenBank/DDBJ databases">
        <authorList>
            <person name="Brisse S."/>
        </authorList>
    </citation>
    <scope>NUCLEOTIDE SEQUENCE [LARGE SCALE GENOMIC DNA]</scope>
    <source>
        <strain evidence="2">FRC0190</strain>
    </source>
</reference>
<name>A0A6I8MDJ1_9CORY</name>
<proteinExistence type="predicted"/>
<evidence type="ECO:0000259" key="1">
    <source>
        <dbReference type="Pfam" id="PF26563"/>
    </source>
</evidence>
<evidence type="ECO:0000313" key="3">
    <source>
        <dbReference type="Proteomes" id="UP000423525"/>
    </source>
</evidence>